<keyword evidence="5" id="KW-1185">Reference proteome</keyword>
<dbReference type="SUPFAM" id="SSF52172">
    <property type="entry name" value="CheY-like"/>
    <property type="match status" value="1"/>
</dbReference>
<dbReference type="PANTHER" id="PTHR44591">
    <property type="entry name" value="STRESS RESPONSE REGULATOR PROTEIN 1"/>
    <property type="match status" value="1"/>
</dbReference>
<organism evidence="4 5">
    <name type="scientific">Methylobacterium iners</name>
    <dbReference type="NCBI Taxonomy" id="418707"/>
    <lineage>
        <taxon>Bacteria</taxon>
        <taxon>Pseudomonadati</taxon>
        <taxon>Pseudomonadota</taxon>
        <taxon>Alphaproteobacteria</taxon>
        <taxon>Hyphomicrobiales</taxon>
        <taxon>Methylobacteriaceae</taxon>
        <taxon>Methylobacterium</taxon>
    </lineage>
</organism>
<dbReference type="Pfam" id="PF00072">
    <property type="entry name" value="Response_reg"/>
    <property type="match status" value="1"/>
</dbReference>
<reference evidence="4" key="1">
    <citation type="journal article" date="2021" name="Front. Microbiol.">
        <title>Comprehensive Comparative Genomics and Phenotyping of Methylobacterium Species.</title>
        <authorList>
            <person name="Alessa O."/>
            <person name="Ogura Y."/>
            <person name="Fujitani Y."/>
            <person name="Takami H."/>
            <person name="Hayashi T."/>
            <person name="Sahin N."/>
            <person name="Tani A."/>
        </authorList>
    </citation>
    <scope>NUCLEOTIDE SEQUENCE</scope>
    <source>
        <strain evidence="4">DSM 19015</strain>
    </source>
</reference>
<dbReference type="Proteomes" id="UP001055125">
    <property type="component" value="Unassembled WGS sequence"/>
</dbReference>
<comment type="caution">
    <text evidence="4">The sequence shown here is derived from an EMBL/GenBank/DDBJ whole genome shotgun (WGS) entry which is preliminary data.</text>
</comment>
<dbReference type="InterPro" id="IPR050595">
    <property type="entry name" value="Bact_response_regulator"/>
</dbReference>
<keyword evidence="1 2" id="KW-0597">Phosphoprotein</keyword>
<name>A0ABQ4RYE6_9HYPH</name>
<evidence type="ECO:0000313" key="4">
    <source>
        <dbReference type="EMBL" id="GJD95873.1"/>
    </source>
</evidence>
<sequence length="137" mass="15131">MSDGSVTETKHFADLHVLIVDDLFVMREIIAAVCARIGFRHITVCDTGREAMRELQAGRFDLVIVDEKLENESGLQVVRAIRSTPELAAICVVLVTASREHQVAMASKRAGSDDFLLKPFTADALRDRLLRLLPAKG</sequence>
<evidence type="ECO:0000313" key="5">
    <source>
        <dbReference type="Proteomes" id="UP001055125"/>
    </source>
</evidence>
<evidence type="ECO:0000259" key="3">
    <source>
        <dbReference type="PROSITE" id="PS50110"/>
    </source>
</evidence>
<dbReference type="InterPro" id="IPR011006">
    <property type="entry name" value="CheY-like_superfamily"/>
</dbReference>
<gene>
    <name evidence="4" type="primary">cheY_3</name>
    <name evidence="4" type="ORF">OCOJLMKI_3089</name>
</gene>
<accession>A0ABQ4RYE6</accession>
<evidence type="ECO:0000256" key="2">
    <source>
        <dbReference type="PROSITE-ProRule" id="PRU00169"/>
    </source>
</evidence>
<dbReference type="Gene3D" id="3.40.50.2300">
    <property type="match status" value="1"/>
</dbReference>
<dbReference type="PANTHER" id="PTHR44591:SF23">
    <property type="entry name" value="CHEY SUBFAMILY"/>
    <property type="match status" value="1"/>
</dbReference>
<dbReference type="EMBL" id="BPQP01000048">
    <property type="protein sequence ID" value="GJD95873.1"/>
    <property type="molecule type" value="Genomic_DNA"/>
</dbReference>
<dbReference type="PROSITE" id="PS50110">
    <property type="entry name" value="RESPONSE_REGULATORY"/>
    <property type="match status" value="1"/>
</dbReference>
<proteinExistence type="predicted"/>
<dbReference type="SMART" id="SM00448">
    <property type="entry name" value="REC"/>
    <property type="match status" value="1"/>
</dbReference>
<protein>
    <submittedName>
        <fullName evidence="4">Chemotaxis protein CheY</fullName>
    </submittedName>
</protein>
<dbReference type="InterPro" id="IPR001789">
    <property type="entry name" value="Sig_transdc_resp-reg_receiver"/>
</dbReference>
<dbReference type="RefSeq" id="WP_238245006.1">
    <property type="nucleotide sequence ID" value="NZ_BPQP01000048.1"/>
</dbReference>
<feature type="domain" description="Response regulatory" evidence="3">
    <location>
        <begin position="16"/>
        <end position="133"/>
    </location>
</feature>
<evidence type="ECO:0000256" key="1">
    <source>
        <dbReference type="ARBA" id="ARBA00022553"/>
    </source>
</evidence>
<feature type="modified residue" description="4-aspartylphosphate" evidence="2">
    <location>
        <position position="66"/>
    </location>
</feature>
<reference evidence="4" key="2">
    <citation type="submission" date="2021-08" db="EMBL/GenBank/DDBJ databases">
        <authorList>
            <person name="Tani A."/>
            <person name="Ola A."/>
            <person name="Ogura Y."/>
            <person name="Katsura K."/>
            <person name="Hayashi T."/>
        </authorList>
    </citation>
    <scope>NUCLEOTIDE SEQUENCE</scope>
    <source>
        <strain evidence="4">DSM 19015</strain>
    </source>
</reference>